<accession>A0A7Y9DQ85</accession>
<protein>
    <submittedName>
        <fullName evidence="4">Ribokinase</fullName>
        <ecNumber evidence="4">2.7.1.15</ecNumber>
    </submittedName>
</protein>
<evidence type="ECO:0000313" key="4">
    <source>
        <dbReference type="EMBL" id="NYD24784.1"/>
    </source>
</evidence>
<dbReference type="GO" id="GO:0004747">
    <property type="term" value="F:ribokinase activity"/>
    <property type="evidence" value="ECO:0007669"/>
    <property type="project" value="UniProtKB-EC"/>
</dbReference>
<dbReference type="InterPro" id="IPR011611">
    <property type="entry name" value="PfkB_dom"/>
</dbReference>
<evidence type="ECO:0000313" key="5">
    <source>
        <dbReference type="Proteomes" id="UP000521922"/>
    </source>
</evidence>
<comment type="caution">
    <text evidence="4">The sequence shown here is derived from an EMBL/GenBank/DDBJ whole genome shotgun (WGS) entry which is preliminary data.</text>
</comment>
<dbReference type="InterPro" id="IPR029056">
    <property type="entry name" value="Ribokinase-like"/>
</dbReference>
<gene>
    <name evidence="4" type="ORF">BJ968_004324</name>
</gene>
<keyword evidence="1 4" id="KW-0808">Transferase</keyword>
<organism evidence="4 5">
    <name type="scientific">Kineococcus aurantiacus</name>
    <dbReference type="NCBI Taxonomy" id="37633"/>
    <lineage>
        <taxon>Bacteria</taxon>
        <taxon>Bacillati</taxon>
        <taxon>Actinomycetota</taxon>
        <taxon>Actinomycetes</taxon>
        <taxon>Kineosporiales</taxon>
        <taxon>Kineosporiaceae</taxon>
        <taxon>Kineococcus</taxon>
    </lineage>
</organism>
<dbReference type="InterPro" id="IPR002173">
    <property type="entry name" value="Carboh/pur_kinase_PfkB_CS"/>
</dbReference>
<name>A0A7Y9DQ85_9ACTN</name>
<evidence type="ECO:0000259" key="3">
    <source>
        <dbReference type="Pfam" id="PF00294"/>
    </source>
</evidence>
<reference evidence="4 5" key="1">
    <citation type="submission" date="2020-07" db="EMBL/GenBank/DDBJ databases">
        <title>Sequencing the genomes of 1000 actinobacteria strains.</title>
        <authorList>
            <person name="Klenk H.-P."/>
        </authorList>
    </citation>
    <scope>NUCLEOTIDE SEQUENCE [LARGE SCALE GENOMIC DNA]</scope>
    <source>
        <strain evidence="4 5">DSM 7487</strain>
    </source>
</reference>
<dbReference type="Gene3D" id="3.40.1190.20">
    <property type="match status" value="1"/>
</dbReference>
<evidence type="ECO:0000256" key="1">
    <source>
        <dbReference type="ARBA" id="ARBA00022679"/>
    </source>
</evidence>
<dbReference type="EMBL" id="JACCBB010000001">
    <property type="protein sequence ID" value="NYD24784.1"/>
    <property type="molecule type" value="Genomic_DNA"/>
</dbReference>
<dbReference type="RefSeq" id="WP_179755411.1">
    <property type="nucleotide sequence ID" value="NZ_BAAAGN010000015.1"/>
</dbReference>
<dbReference type="PANTHER" id="PTHR10584:SF166">
    <property type="entry name" value="RIBOKINASE"/>
    <property type="match status" value="1"/>
</dbReference>
<dbReference type="EC" id="2.7.1.15" evidence="4"/>
<dbReference type="Proteomes" id="UP000521922">
    <property type="component" value="Unassembled WGS sequence"/>
</dbReference>
<dbReference type="Pfam" id="PF00294">
    <property type="entry name" value="PfkB"/>
    <property type="match status" value="1"/>
</dbReference>
<dbReference type="PROSITE" id="PS00584">
    <property type="entry name" value="PFKB_KINASES_2"/>
    <property type="match status" value="1"/>
</dbReference>
<sequence length="291" mass="29748">MAETSLLCVGNLTIDDVVVDGRTTTALGGDALYAALAARRTLTGVRMLAPVGNDLPATLLDTVRDLGIAVETGRPRDVPTVRNRVEYAPDGSRTWHLLHGEEEFDALSAYPEDVPADVSALDGVLVSAMSLRAQLTLGPWLRTATDATVYLDLQEDYLAGHEAELLALLSTCDVFLPSEVEAVALAGTTDLGRAASLFLDAGPDVVVVKTAERGCVVATAGRTEHVSTEAVVPVDSTGAGDAFCGAFAAAHVAGADPVEAARAGAGAARVAIGGYGVAGLLADLGVVGSLL</sequence>
<dbReference type="AlphaFoldDB" id="A0A7Y9DQ85"/>
<dbReference type="GO" id="GO:0005829">
    <property type="term" value="C:cytosol"/>
    <property type="evidence" value="ECO:0007669"/>
    <property type="project" value="TreeGrafter"/>
</dbReference>
<feature type="domain" description="Carbohydrate kinase PfkB" evidence="3">
    <location>
        <begin position="17"/>
        <end position="278"/>
    </location>
</feature>
<keyword evidence="5" id="KW-1185">Reference proteome</keyword>
<evidence type="ECO:0000256" key="2">
    <source>
        <dbReference type="ARBA" id="ARBA00022777"/>
    </source>
</evidence>
<dbReference type="PANTHER" id="PTHR10584">
    <property type="entry name" value="SUGAR KINASE"/>
    <property type="match status" value="1"/>
</dbReference>
<proteinExistence type="predicted"/>
<keyword evidence="2 4" id="KW-0418">Kinase</keyword>
<dbReference type="SUPFAM" id="SSF53613">
    <property type="entry name" value="Ribokinase-like"/>
    <property type="match status" value="1"/>
</dbReference>